<dbReference type="Gene3D" id="3.90.550.10">
    <property type="entry name" value="Spore Coat Polysaccharide Biosynthesis Protein SpsA, Chain A"/>
    <property type="match status" value="1"/>
</dbReference>
<evidence type="ECO:0000313" key="2">
    <source>
        <dbReference type="EMBL" id="SJM89954.1"/>
    </source>
</evidence>
<dbReference type="SUPFAM" id="SSF53448">
    <property type="entry name" value="Nucleotide-diphospho-sugar transferases"/>
    <property type="match status" value="1"/>
</dbReference>
<dbReference type="Proteomes" id="UP000195442">
    <property type="component" value="Unassembled WGS sequence"/>
</dbReference>
<dbReference type="PANTHER" id="PTHR10859:SF91">
    <property type="entry name" value="DOLICHYL-PHOSPHATE BETA-GLUCOSYLTRANSFERASE"/>
    <property type="match status" value="1"/>
</dbReference>
<dbReference type="InterPro" id="IPR001173">
    <property type="entry name" value="Glyco_trans_2-like"/>
</dbReference>
<dbReference type="GO" id="GO:0006487">
    <property type="term" value="P:protein N-linked glycosylation"/>
    <property type="evidence" value="ECO:0007669"/>
    <property type="project" value="TreeGrafter"/>
</dbReference>
<dbReference type="CDD" id="cd04179">
    <property type="entry name" value="DPM_DPG-synthase_like"/>
    <property type="match status" value="1"/>
</dbReference>
<dbReference type="OrthoDB" id="9804335at2"/>
<accession>A0A1R4H147</accession>
<keyword evidence="3" id="KW-1185">Reference proteome</keyword>
<dbReference type="GO" id="GO:0016740">
    <property type="term" value="F:transferase activity"/>
    <property type="evidence" value="ECO:0007669"/>
    <property type="project" value="UniProtKB-KW"/>
</dbReference>
<proteinExistence type="predicted"/>
<dbReference type="PANTHER" id="PTHR10859">
    <property type="entry name" value="GLYCOSYL TRANSFERASE"/>
    <property type="match status" value="1"/>
</dbReference>
<dbReference type="RefSeq" id="WP_087145875.1">
    <property type="nucleotide sequence ID" value="NZ_FUKJ01000045.1"/>
</dbReference>
<reference evidence="3" key="1">
    <citation type="submission" date="2017-02" db="EMBL/GenBank/DDBJ databases">
        <authorList>
            <person name="Daims H."/>
        </authorList>
    </citation>
    <scope>NUCLEOTIDE SEQUENCE [LARGE SCALE GENOMIC DNA]</scope>
</reference>
<sequence length="244" mass="27310">MKPCIIIPVYDHEHAIVQVIARIKNYRVPSILVNDGSSSACSAVLDACAKQEADWITLLNRTENGGKGAAVIDGFNMAIKLGYSHALQIDADGQHNTDDILRFVDAGQLHPDAMILGQPVFDESVPKNRLYGRKFTNLWIAINTWSLAIADGMCGFRLYPLTAVNQLISTTSIGQGMNYDIDIVVRLYWQGIEAINLPTAVHYPYDGVSHFKLWQDNVLISKTHARLFLGMLIRIPRLILRHWI</sequence>
<dbReference type="InterPro" id="IPR029044">
    <property type="entry name" value="Nucleotide-diphossugar_trans"/>
</dbReference>
<dbReference type="AlphaFoldDB" id="A0A1R4H147"/>
<feature type="domain" description="Glycosyltransferase 2-like" evidence="1">
    <location>
        <begin position="4"/>
        <end position="135"/>
    </location>
</feature>
<name>A0A1R4H147_9GAMM</name>
<organism evidence="2 3">
    <name type="scientific">Crenothrix polyspora</name>
    <dbReference type="NCBI Taxonomy" id="360316"/>
    <lineage>
        <taxon>Bacteria</taxon>
        <taxon>Pseudomonadati</taxon>
        <taxon>Pseudomonadota</taxon>
        <taxon>Gammaproteobacteria</taxon>
        <taxon>Methylococcales</taxon>
        <taxon>Crenotrichaceae</taxon>
        <taxon>Crenothrix</taxon>
    </lineage>
</organism>
<keyword evidence="2" id="KW-0808">Transferase</keyword>
<evidence type="ECO:0000313" key="3">
    <source>
        <dbReference type="Proteomes" id="UP000195442"/>
    </source>
</evidence>
<dbReference type="EMBL" id="FUKJ01000045">
    <property type="protein sequence ID" value="SJM89954.1"/>
    <property type="molecule type" value="Genomic_DNA"/>
</dbReference>
<protein>
    <submittedName>
        <fullName evidence="2">Glycosyl transferase family 2</fullName>
    </submittedName>
</protein>
<dbReference type="Pfam" id="PF00535">
    <property type="entry name" value="Glycos_transf_2"/>
    <property type="match status" value="1"/>
</dbReference>
<evidence type="ECO:0000259" key="1">
    <source>
        <dbReference type="Pfam" id="PF00535"/>
    </source>
</evidence>
<gene>
    <name evidence="2" type="ORF">CRENPOLYSF2_1390045</name>
</gene>